<keyword evidence="4" id="KW-1185">Reference proteome</keyword>
<dbReference type="InterPro" id="IPR051691">
    <property type="entry name" value="Metab_Enz_Cyan_OpOx_G3PDH"/>
</dbReference>
<dbReference type="Gene3D" id="3.50.50.60">
    <property type="entry name" value="FAD/NAD(P)-binding domain"/>
    <property type="match status" value="2"/>
</dbReference>
<dbReference type="RefSeq" id="WP_344677293.1">
    <property type="nucleotide sequence ID" value="NZ_BAAAUX010000001.1"/>
</dbReference>
<gene>
    <name evidence="3" type="ORF">GCM10010470_01050</name>
</gene>
<keyword evidence="1" id="KW-0560">Oxidoreductase</keyword>
<reference evidence="3 4" key="1">
    <citation type="journal article" date="2019" name="Int. J. Syst. Evol. Microbiol.">
        <title>The Global Catalogue of Microorganisms (GCM) 10K type strain sequencing project: providing services to taxonomists for standard genome sequencing and annotation.</title>
        <authorList>
            <consortium name="The Broad Institute Genomics Platform"/>
            <consortium name="The Broad Institute Genome Sequencing Center for Infectious Disease"/>
            <person name="Wu L."/>
            <person name="Ma J."/>
        </authorList>
    </citation>
    <scope>NUCLEOTIDE SEQUENCE [LARGE SCALE GENOMIC DNA]</scope>
    <source>
        <strain evidence="3 4">JCM 9383</strain>
    </source>
</reference>
<evidence type="ECO:0000259" key="2">
    <source>
        <dbReference type="Pfam" id="PF07992"/>
    </source>
</evidence>
<dbReference type="Gene3D" id="3.10.20.440">
    <property type="entry name" value="2Fe-2S iron-sulphur cluster binding domain, sarcosine oxidase, alpha subunit, N-terminal domain"/>
    <property type="match status" value="1"/>
</dbReference>
<dbReference type="SUPFAM" id="SSF51905">
    <property type="entry name" value="FAD/NAD(P)-binding domain"/>
    <property type="match status" value="1"/>
</dbReference>
<accession>A0ABN3UZW0</accession>
<feature type="domain" description="FAD/NAD(P)-binding" evidence="2">
    <location>
        <begin position="115"/>
        <end position="373"/>
    </location>
</feature>
<dbReference type="Pfam" id="PF07992">
    <property type="entry name" value="Pyr_redox_2"/>
    <property type="match status" value="1"/>
</dbReference>
<evidence type="ECO:0000313" key="4">
    <source>
        <dbReference type="Proteomes" id="UP001500979"/>
    </source>
</evidence>
<dbReference type="InterPro" id="IPR036188">
    <property type="entry name" value="FAD/NAD-bd_sf"/>
</dbReference>
<dbReference type="InterPro" id="IPR023753">
    <property type="entry name" value="FAD/NAD-binding_dom"/>
</dbReference>
<dbReference type="InterPro" id="IPR042204">
    <property type="entry name" value="2Fe-2S-bd_N"/>
</dbReference>
<dbReference type="EMBL" id="BAAAUX010000001">
    <property type="protein sequence ID" value="GAA2773199.1"/>
    <property type="molecule type" value="Genomic_DNA"/>
</dbReference>
<dbReference type="PANTHER" id="PTHR42949">
    <property type="entry name" value="ANAEROBIC GLYCEROL-3-PHOSPHATE DEHYDROGENASE SUBUNIT B"/>
    <property type="match status" value="1"/>
</dbReference>
<name>A0ABN3UZW0_9PSEU</name>
<dbReference type="Proteomes" id="UP001500979">
    <property type="component" value="Unassembled WGS sequence"/>
</dbReference>
<dbReference type="PRINTS" id="PR00469">
    <property type="entry name" value="PNDRDTASEII"/>
</dbReference>
<evidence type="ECO:0000313" key="3">
    <source>
        <dbReference type="EMBL" id="GAA2773199.1"/>
    </source>
</evidence>
<dbReference type="PRINTS" id="PR00368">
    <property type="entry name" value="FADPNR"/>
</dbReference>
<comment type="caution">
    <text evidence="3">The sequence shown here is derived from an EMBL/GenBank/DDBJ whole genome shotgun (WGS) entry which is preliminary data.</text>
</comment>
<proteinExistence type="predicted"/>
<sequence>MRRLHSGGRIDRTRPLRFSFDGAELLGYQGDTLASALLANGRIEVGASIHRGRPRGILTADGTEPNAVVRVLGAGQEPMLPATEVELCEGLAAESLSGAGRLGGEVHDETYVDADVLVVGAGPAGLAAALAAGRSGARVVLVDQGRELGGALLDGAEQIDGRPATAWISRAVREFVETTELRVLTRATAVSCSDRNHVLIAQRRGSGSRLWHVRAQRVVLATGAQERPMVFADNDRPGIMLASAVRRYLKRHAVLPGNEIVVATTSDSAYLTALDLMAADARVHAVVDTRPQPPEHLAARVRAAGAHVYAGAAVVGTTGERRVASVRVAEIDDGSITGDVREIACDLLAVSGGWNPAVQLHCQSGGSLRWDGIVAGFVPEDGPAKVIGAARGTYDLAGCLAQGLAAGAAAATASGFRVAAPPVPPVSGDRTPARPRPLWITPGESGDPSQWHDHFVDLQRDFTVADVWRTIGAGAVEQVKHCTTIGNPLGSTVDVSAQEEFRAS</sequence>
<dbReference type="Pfam" id="PF13510">
    <property type="entry name" value="Fer2_4"/>
    <property type="match status" value="1"/>
</dbReference>
<protein>
    <recommendedName>
        <fullName evidence="2">FAD/NAD(P)-binding domain-containing protein</fullName>
    </recommendedName>
</protein>
<organism evidence="3 4">
    <name type="scientific">Saccharopolyspora taberi</name>
    <dbReference type="NCBI Taxonomy" id="60895"/>
    <lineage>
        <taxon>Bacteria</taxon>
        <taxon>Bacillati</taxon>
        <taxon>Actinomycetota</taxon>
        <taxon>Actinomycetes</taxon>
        <taxon>Pseudonocardiales</taxon>
        <taxon>Pseudonocardiaceae</taxon>
        <taxon>Saccharopolyspora</taxon>
    </lineage>
</organism>
<dbReference type="PANTHER" id="PTHR42949:SF3">
    <property type="entry name" value="ANAEROBIC GLYCEROL-3-PHOSPHATE DEHYDROGENASE SUBUNIT B"/>
    <property type="match status" value="1"/>
</dbReference>
<evidence type="ECO:0000256" key="1">
    <source>
        <dbReference type="ARBA" id="ARBA00023002"/>
    </source>
</evidence>